<dbReference type="Gene3D" id="3.10.450.40">
    <property type="match status" value="1"/>
</dbReference>
<sequence length="98" mass="10636">MKALVVVRQMMLSVVLACFCMLSIDRALATPWSNTPAYKVSNAQQAARKVKGKYGGKVLKVQRTKVNGNSGYKVKVLRDNGHVISVKVDARTGKVSGN</sequence>
<protein>
    <recommendedName>
        <fullName evidence="2">PepSY domain-containing protein</fullName>
    </recommendedName>
</protein>
<keyword evidence="1" id="KW-0732">Signal</keyword>
<reference evidence="3 4" key="1">
    <citation type="submission" date="2023-03" db="EMBL/GenBank/DDBJ databases">
        <title>Draft genome sequence of Thalassotalea insulae KCTC 62186T.</title>
        <authorList>
            <person name="Sawabe T."/>
        </authorList>
    </citation>
    <scope>NUCLEOTIDE SEQUENCE [LARGE SCALE GENOMIC DNA]</scope>
    <source>
        <strain evidence="3 4">KCTC 62186</strain>
    </source>
</reference>
<evidence type="ECO:0000259" key="2">
    <source>
        <dbReference type="Pfam" id="PF03413"/>
    </source>
</evidence>
<feature type="chain" id="PRO_5046930452" description="PepSY domain-containing protein" evidence="1">
    <location>
        <begin position="30"/>
        <end position="98"/>
    </location>
</feature>
<feature type="signal peptide" evidence="1">
    <location>
        <begin position="1"/>
        <end position="29"/>
    </location>
</feature>
<dbReference type="EMBL" id="BSST01000001">
    <property type="protein sequence ID" value="GLX80027.1"/>
    <property type="molecule type" value="Genomic_DNA"/>
</dbReference>
<organism evidence="3 4">
    <name type="scientific">Thalassotalea insulae</name>
    <dbReference type="NCBI Taxonomy" id="2056778"/>
    <lineage>
        <taxon>Bacteria</taxon>
        <taxon>Pseudomonadati</taxon>
        <taxon>Pseudomonadota</taxon>
        <taxon>Gammaproteobacteria</taxon>
        <taxon>Alteromonadales</taxon>
        <taxon>Colwelliaceae</taxon>
        <taxon>Thalassotalea</taxon>
    </lineage>
</organism>
<gene>
    <name evidence="3" type="ORF">tinsulaeT_33670</name>
</gene>
<proteinExistence type="predicted"/>
<feature type="domain" description="PepSY" evidence="2">
    <location>
        <begin position="43"/>
        <end position="95"/>
    </location>
</feature>
<evidence type="ECO:0000313" key="3">
    <source>
        <dbReference type="EMBL" id="GLX80027.1"/>
    </source>
</evidence>
<dbReference type="Proteomes" id="UP001157186">
    <property type="component" value="Unassembled WGS sequence"/>
</dbReference>
<evidence type="ECO:0000256" key="1">
    <source>
        <dbReference type="SAM" id="SignalP"/>
    </source>
</evidence>
<evidence type="ECO:0000313" key="4">
    <source>
        <dbReference type="Proteomes" id="UP001157186"/>
    </source>
</evidence>
<accession>A0ABQ6GZN5</accession>
<dbReference type="Pfam" id="PF03413">
    <property type="entry name" value="PepSY"/>
    <property type="match status" value="1"/>
</dbReference>
<keyword evidence="4" id="KW-1185">Reference proteome</keyword>
<name>A0ABQ6GZN5_9GAMM</name>
<dbReference type="InterPro" id="IPR025711">
    <property type="entry name" value="PepSY"/>
</dbReference>
<comment type="caution">
    <text evidence="3">The sequence shown here is derived from an EMBL/GenBank/DDBJ whole genome shotgun (WGS) entry which is preliminary data.</text>
</comment>
<dbReference type="RefSeq" id="WP_284245985.1">
    <property type="nucleotide sequence ID" value="NZ_BSST01000001.1"/>
</dbReference>